<proteinExistence type="predicted"/>
<dbReference type="AlphaFoldDB" id="A0AAV1RVH1"/>
<reference evidence="1 2" key="1">
    <citation type="submission" date="2024-01" db="EMBL/GenBank/DDBJ databases">
        <authorList>
            <person name="Waweru B."/>
        </authorList>
    </citation>
    <scope>NUCLEOTIDE SEQUENCE [LARGE SCALE GENOMIC DNA]</scope>
</reference>
<evidence type="ECO:0000313" key="2">
    <source>
        <dbReference type="Proteomes" id="UP001314170"/>
    </source>
</evidence>
<protein>
    <submittedName>
        <fullName evidence="1">Uncharacterized protein</fullName>
    </submittedName>
</protein>
<dbReference type="Proteomes" id="UP001314170">
    <property type="component" value="Unassembled WGS sequence"/>
</dbReference>
<keyword evidence="2" id="KW-1185">Reference proteome</keyword>
<gene>
    <name evidence="1" type="ORF">DCAF_LOCUS14580</name>
</gene>
<comment type="caution">
    <text evidence="1">The sequence shown here is derived from an EMBL/GenBank/DDBJ whole genome shotgun (WGS) entry which is preliminary data.</text>
</comment>
<organism evidence="1 2">
    <name type="scientific">Dovyalis caffra</name>
    <dbReference type="NCBI Taxonomy" id="77055"/>
    <lineage>
        <taxon>Eukaryota</taxon>
        <taxon>Viridiplantae</taxon>
        <taxon>Streptophyta</taxon>
        <taxon>Embryophyta</taxon>
        <taxon>Tracheophyta</taxon>
        <taxon>Spermatophyta</taxon>
        <taxon>Magnoliopsida</taxon>
        <taxon>eudicotyledons</taxon>
        <taxon>Gunneridae</taxon>
        <taxon>Pentapetalae</taxon>
        <taxon>rosids</taxon>
        <taxon>fabids</taxon>
        <taxon>Malpighiales</taxon>
        <taxon>Salicaceae</taxon>
        <taxon>Flacourtieae</taxon>
        <taxon>Dovyalis</taxon>
    </lineage>
</organism>
<dbReference type="EMBL" id="CAWUPB010001158">
    <property type="protein sequence ID" value="CAK7339527.1"/>
    <property type="molecule type" value="Genomic_DNA"/>
</dbReference>
<name>A0AAV1RVH1_9ROSI</name>
<sequence length="65" mass="7340">MKGQLSSSEVTIDHHLKRSIKLRRRIGLGKEKDVAKIHLSDEQVQSFISNFLGDLFNMSGASRND</sequence>
<evidence type="ECO:0000313" key="1">
    <source>
        <dbReference type="EMBL" id="CAK7339527.1"/>
    </source>
</evidence>
<accession>A0AAV1RVH1</accession>